<dbReference type="EMBL" id="OY288114">
    <property type="protein sequence ID" value="CAJ0848860.1"/>
    <property type="molecule type" value="Genomic_DNA"/>
</dbReference>
<accession>A0AA48LYG6</accession>
<dbReference type="Pfam" id="PF13844">
    <property type="entry name" value="Glyco_transf_41"/>
    <property type="match status" value="2"/>
</dbReference>
<keyword evidence="3" id="KW-0677">Repeat</keyword>
<comment type="pathway">
    <text evidence="1">Protein modification; protein glycosylation.</text>
</comment>
<dbReference type="Gene3D" id="3.40.50.11380">
    <property type="match status" value="1"/>
</dbReference>
<feature type="domain" description="O-GlcNAc transferase C-terminal" evidence="5">
    <location>
        <begin position="60"/>
        <end position="233"/>
    </location>
</feature>
<gene>
    <name evidence="6" type="ORF">AMST5_00039</name>
</gene>
<evidence type="ECO:0000256" key="2">
    <source>
        <dbReference type="ARBA" id="ARBA00022679"/>
    </source>
</evidence>
<dbReference type="GO" id="GO:0016740">
    <property type="term" value="F:transferase activity"/>
    <property type="evidence" value="ECO:0007669"/>
    <property type="project" value="UniProtKB-KW"/>
</dbReference>
<evidence type="ECO:0000256" key="4">
    <source>
        <dbReference type="ARBA" id="ARBA00022803"/>
    </source>
</evidence>
<organism evidence="6">
    <name type="scientific">freshwater sediment metagenome</name>
    <dbReference type="NCBI Taxonomy" id="556182"/>
    <lineage>
        <taxon>unclassified sequences</taxon>
        <taxon>metagenomes</taxon>
        <taxon>ecological metagenomes</taxon>
    </lineage>
</organism>
<dbReference type="InterPro" id="IPR029489">
    <property type="entry name" value="OGT/SEC/SPY_C"/>
</dbReference>
<evidence type="ECO:0000256" key="1">
    <source>
        <dbReference type="ARBA" id="ARBA00004922"/>
    </source>
</evidence>
<evidence type="ECO:0000313" key="6">
    <source>
        <dbReference type="EMBL" id="CAJ0848860.1"/>
    </source>
</evidence>
<dbReference type="PANTHER" id="PTHR44998">
    <property type="match status" value="1"/>
</dbReference>
<reference evidence="6" key="1">
    <citation type="submission" date="2023-07" db="EMBL/GenBank/DDBJ databases">
        <authorList>
            <person name="Pelsma A.J. K."/>
        </authorList>
    </citation>
    <scope>NUCLEOTIDE SEQUENCE</scope>
</reference>
<evidence type="ECO:0000256" key="3">
    <source>
        <dbReference type="ARBA" id="ARBA00022737"/>
    </source>
</evidence>
<dbReference type="PANTHER" id="PTHR44998:SF1">
    <property type="entry name" value="UDP-N-ACETYLGLUCOSAMINE--PEPTIDE N-ACETYLGLUCOSAMINYLTRANSFERASE 110 KDA SUBUNIT"/>
    <property type="match status" value="1"/>
</dbReference>
<keyword evidence="2" id="KW-0808">Transferase</keyword>
<feature type="domain" description="O-GlcNAc transferase C-terminal" evidence="5">
    <location>
        <begin position="246"/>
        <end position="429"/>
    </location>
</feature>
<dbReference type="Gene3D" id="3.40.50.2000">
    <property type="entry name" value="Glycogen Phosphorylase B"/>
    <property type="match status" value="1"/>
</dbReference>
<dbReference type="AlphaFoldDB" id="A0AA48LYG6"/>
<name>A0AA48LYG6_9ZZZZ</name>
<evidence type="ECO:0000259" key="5">
    <source>
        <dbReference type="Pfam" id="PF13844"/>
    </source>
</evidence>
<proteinExistence type="predicted"/>
<keyword evidence="4" id="KW-0802">TPR repeat</keyword>
<protein>
    <recommendedName>
        <fullName evidence="5">O-GlcNAc transferase C-terminal domain-containing protein</fullName>
    </recommendedName>
</protein>
<sequence length="460" mass="50681">MRSFIRARRMCDWQDFDNRAAFARSRLGHLEGERFPPFLLLAEPGLSATEQRVCSETWMHGRLAAAAESRAKLAFRFAPWDGGRTKIRLGYLSNDFHDHATALLLIESLEAHDDTRFELHAYSYGKDDGKEMRARLRRAFDRFTDIGQFSDEEAANAINRDGIDILIDLKGFTQGTRTSILALRPAPIQVNYLGYPGTLGPGLCDYIITDDFCTPAGNAQDFSECFATLPHSYQPQGSCDAVALPPTRAAAGLPEQGFVFCCFNQAYKFTPAVFDVWCRLLQCVPGSVLWLLATGEAEGNLRGEAWKRGVDGSRLIFAGDLPHAEHLGRLQLADLVLDTAPYGAHTTASDALWACVPVITRPGATFPSRVAGSLLHAAGLPEMVVEDQDDYFELAFALATDTKRLGGLRRTLAGNRLSAPLFDVKAYSLALESLYSMMWERHRLGLPPAAVRASAENSLS</sequence>